<evidence type="ECO:0000256" key="1">
    <source>
        <dbReference type="ARBA" id="ARBA00022722"/>
    </source>
</evidence>
<keyword evidence="1" id="KW-0378">Hydrolase</keyword>
<reference evidence="3 4" key="1">
    <citation type="submission" date="2024-01" db="EMBL/GenBank/DDBJ databases">
        <title>The genome of the rayed Mediterranean limpet Patella caerulea (Linnaeus, 1758).</title>
        <authorList>
            <person name="Anh-Thu Weber A."/>
            <person name="Halstead-Nussloch G."/>
        </authorList>
    </citation>
    <scope>NUCLEOTIDE SEQUENCE [LARGE SCALE GENOMIC DNA]</scope>
    <source>
        <strain evidence="3">AATW-2023a</strain>
        <tissue evidence="3">Whole specimen</tissue>
    </source>
</reference>
<dbReference type="GO" id="GO:0000175">
    <property type="term" value="F:3'-5'-RNA exonuclease activity"/>
    <property type="evidence" value="ECO:0007669"/>
    <property type="project" value="InterPro"/>
</dbReference>
<keyword evidence="2" id="KW-0175">Coiled coil</keyword>
<keyword evidence="1" id="KW-0540">Nuclease</keyword>
<accession>A0AAN8JEH5</accession>
<name>A0AAN8JEH5_PATCE</name>
<dbReference type="InterPro" id="IPR022894">
    <property type="entry name" value="Oligoribonuclease"/>
</dbReference>
<organism evidence="3 4">
    <name type="scientific">Patella caerulea</name>
    <name type="common">Rayed Mediterranean limpet</name>
    <dbReference type="NCBI Taxonomy" id="87958"/>
    <lineage>
        <taxon>Eukaryota</taxon>
        <taxon>Metazoa</taxon>
        <taxon>Spiralia</taxon>
        <taxon>Lophotrochozoa</taxon>
        <taxon>Mollusca</taxon>
        <taxon>Gastropoda</taxon>
        <taxon>Patellogastropoda</taxon>
        <taxon>Patelloidea</taxon>
        <taxon>Patellidae</taxon>
        <taxon>Patella</taxon>
    </lineage>
</organism>
<dbReference type="EMBL" id="JAZGQO010000011">
    <property type="protein sequence ID" value="KAK6173018.1"/>
    <property type="molecule type" value="Genomic_DNA"/>
</dbReference>
<dbReference type="Proteomes" id="UP001347796">
    <property type="component" value="Unassembled WGS sequence"/>
</dbReference>
<dbReference type="AlphaFoldDB" id="A0AAN8JEH5"/>
<feature type="coiled-coil region" evidence="2">
    <location>
        <begin position="2"/>
        <end position="36"/>
    </location>
</feature>
<dbReference type="PANTHER" id="PTHR11046">
    <property type="entry name" value="OLIGORIBONUCLEASE, MITOCHONDRIAL"/>
    <property type="match status" value="1"/>
</dbReference>
<comment type="caution">
    <text evidence="3">The sequence shown here is derived from an EMBL/GenBank/DDBJ whole genome shotgun (WGS) entry which is preliminary data.</text>
</comment>
<evidence type="ECO:0000313" key="3">
    <source>
        <dbReference type="EMBL" id="KAK6173018.1"/>
    </source>
</evidence>
<protein>
    <submittedName>
        <fullName evidence="3">Uncharacterized protein</fullName>
    </submittedName>
</protein>
<evidence type="ECO:0000256" key="2">
    <source>
        <dbReference type="SAM" id="Coils"/>
    </source>
</evidence>
<gene>
    <name evidence="3" type="ORF">SNE40_016558</name>
</gene>
<keyword evidence="4" id="KW-1185">Reference proteome</keyword>
<proteinExistence type="predicted"/>
<sequence length="306" mass="34366">MLSESRQTIEKLKEKVTKIEQECDKLARELEDQHEKFGPILKNGNRYSDAVVTCIKQLIGKIGISLSRCSPAIQCVGKCLFDWNIDLADLPSDRSVMRFADRGNVPAECHLTDTMFRSDGFDLHTDGTSRDHRKYVGNQATLSSGEVLSMGYTLVDTETLLDVATNLLRELADVYDVENAEETFQSVLHKLMDLMSDRASVLKSFNSAMEVNRRELLGDDAVQMQFLYCNAHFLLGLSSESEKVLRGLDRTLGKLGRDCKSNFSGFASAGENSASKYIRTCFDVIGPRGDEKNGCREAWEVPYREF</sequence>
<evidence type="ECO:0000313" key="4">
    <source>
        <dbReference type="Proteomes" id="UP001347796"/>
    </source>
</evidence>
<dbReference type="PANTHER" id="PTHR11046:SF29">
    <property type="match status" value="1"/>
</dbReference>